<accession>A0A2M4DL43</accession>
<protein>
    <submittedName>
        <fullName evidence="1">Putative secreted protein</fullName>
    </submittedName>
</protein>
<name>A0A2M4DL43_ANODA</name>
<organism evidence="1">
    <name type="scientific">Anopheles darlingi</name>
    <name type="common">Mosquito</name>
    <dbReference type="NCBI Taxonomy" id="43151"/>
    <lineage>
        <taxon>Eukaryota</taxon>
        <taxon>Metazoa</taxon>
        <taxon>Ecdysozoa</taxon>
        <taxon>Arthropoda</taxon>
        <taxon>Hexapoda</taxon>
        <taxon>Insecta</taxon>
        <taxon>Pterygota</taxon>
        <taxon>Neoptera</taxon>
        <taxon>Endopterygota</taxon>
        <taxon>Diptera</taxon>
        <taxon>Nematocera</taxon>
        <taxon>Culicoidea</taxon>
        <taxon>Culicidae</taxon>
        <taxon>Anophelinae</taxon>
        <taxon>Anopheles</taxon>
    </lineage>
</organism>
<sequence length="82" mass="9414">MGWWLISFNFDVAFIAIVSSGRVRFIGGTHIVHNGSPHHIRKAVRRGVRTTKQQLLVLFVRLFSLRKAVSFRRVAIRLAWTG</sequence>
<dbReference type="AlphaFoldDB" id="A0A2M4DL43"/>
<evidence type="ECO:0000313" key="1">
    <source>
        <dbReference type="EMBL" id="MBW78274.1"/>
    </source>
</evidence>
<dbReference type="EMBL" id="GGFL01014096">
    <property type="protein sequence ID" value="MBW78274.1"/>
    <property type="molecule type" value="Transcribed_RNA"/>
</dbReference>
<proteinExistence type="predicted"/>
<reference evidence="1" key="1">
    <citation type="submission" date="2018-01" db="EMBL/GenBank/DDBJ databases">
        <title>An insight into the sialome of Amazonian anophelines.</title>
        <authorList>
            <person name="Ribeiro J.M."/>
            <person name="Scarpassa V."/>
            <person name="Calvo E."/>
        </authorList>
    </citation>
    <scope>NUCLEOTIDE SEQUENCE</scope>
</reference>